<feature type="transmembrane region" description="Helical" evidence="8">
    <location>
        <begin position="598"/>
        <end position="618"/>
    </location>
</feature>
<feature type="transmembrane region" description="Helical" evidence="8">
    <location>
        <begin position="572"/>
        <end position="592"/>
    </location>
</feature>
<evidence type="ECO:0000256" key="4">
    <source>
        <dbReference type="ARBA" id="ARBA00022692"/>
    </source>
</evidence>
<dbReference type="PANTHER" id="PTHR13018">
    <property type="entry name" value="PROBABLE MEMBRANE PROTEIN DUF221-RELATED"/>
    <property type="match status" value="1"/>
</dbReference>
<feature type="domain" description="CSC1/OSCA1-like cytosolic" evidence="12">
    <location>
        <begin position="199"/>
        <end position="373"/>
    </location>
</feature>
<organism evidence="13">
    <name type="scientific">Blastobotrys adeninivorans</name>
    <name type="common">Yeast</name>
    <name type="synonym">Arxula adeninivorans</name>
    <dbReference type="NCBI Taxonomy" id="409370"/>
    <lineage>
        <taxon>Eukaryota</taxon>
        <taxon>Fungi</taxon>
        <taxon>Dikarya</taxon>
        <taxon>Ascomycota</taxon>
        <taxon>Saccharomycotina</taxon>
        <taxon>Dipodascomycetes</taxon>
        <taxon>Dipodascales</taxon>
        <taxon>Trichomonascaceae</taxon>
        <taxon>Blastobotrys</taxon>
    </lineage>
</organism>
<evidence type="ECO:0000256" key="5">
    <source>
        <dbReference type="ARBA" id="ARBA00022989"/>
    </source>
</evidence>
<evidence type="ECO:0000259" key="10">
    <source>
        <dbReference type="Pfam" id="PF12621"/>
    </source>
</evidence>
<evidence type="ECO:0000259" key="11">
    <source>
        <dbReference type="Pfam" id="PF13967"/>
    </source>
</evidence>
<dbReference type="PhylomeDB" id="A0A060T7D2"/>
<feature type="transmembrane region" description="Helical" evidence="8">
    <location>
        <begin position="111"/>
        <end position="135"/>
    </location>
</feature>
<feature type="transmembrane region" description="Helical" evidence="8">
    <location>
        <begin position="155"/>
        <end position="174"/>
    </location>
</feature>
<sequence length="885" mass="99036">MGKAPKADNRASSSASMASSSSTTSSASSIATAAVFNGAIFAVFIVAFLFLRQKVRRIYQPKTYVETVKIKPRPLKKGFLAWLKDLVSRSDTEILRDAGLDGYFFLRYMRFIFFMMIAGVIILYPILLAVNATGGAGQSQFDVLAFSNVSDPKRFYAHVFLAWIYFGFILFSIYREFVYYISVRQAVLTSPAYASRLSSRSILISTVPEEFKSVDKISSIFEGVKYVWISRNYKDLAKLVKERNKFAGKIEAAEVKLISTAVKNRLKGKTTAETDNIDDYVPRKKRPSMRLKPIIGKKVDTIDHSSERVEELNAQILEKQRAHDEFPTLNSVFVSFHTQEQAEFAMQTLSHHRALQMAPRYIGIRPDDVIWPNLRLFWWERLIRTCLATAAITALVIFWAIPVAFVGSLSNLKALMGTSAFSWLSFLNNLPSWLFGLVSSLLPTILLAVLMMLLPIFIRFMGVVSGCPSHTLVEYYTQNAYFAFQVVQVFLVTTIASSAVSVVMKIIENPTSAMSLLSNNLPKSSNFYISYFLLQGFTAAGGMFLQIVALILFYVLSFILDGTPRKKWNRQNVIGGPGWGTVFPVYTNLGVIAITYSLISPILLAFAALTFGLIYLAYLHNLMFVQGQTDGRGMYYCRALYQTFTGLYLAEVCMLGLFAVAKAWGPIVLMAILVGATVFVQIVMQKAFAPLQESLPRDLMHQNTTDPFKDESNNLQSSISNGQVTSGTSEKSINQIRSEDGLTEDRENGTGSSDGKFGSAARVVNPRKNLGVFTRYFMPHRYLTPETIQAQFLPDLYHERLPELSDNEEASAFCNPAVNAENPVVWFARDPYGLSTVEVDKLRAHDVNATDVGSVYVLNEKKKKASIVANGRLDEIPVWEQPVMY</sequence>
<feature type="region of interest" description="Disordered" evidence="7">
    <location>
        <begin position="700"/>
        <end position="759"/>
    </location>
</feature>
<dbReference type="EMBL" id="HG937693">
    <property type="protein sequence ID" value="CDP34797.1"/>
    <property type="molecule type" value="Genomic_DNA"/>
</dbReference>
<comment type="subcellular location">
    <subcellularLocation>
        <location evidence="1">Membrane</location>
        <topology evidence="1">Multi-pass membrane protein</topology>
    </subcellularLocation>
</comment>
<feature type="transmembrane region" description="Helical" evidence="8">
    <location>
        <begin position="639"/>
        <end position="661"/>
    </location>
</feature>
<evidence type="ECO:0000256" key="7">
    <source>
        <dbReference type="SAM" id="MobiDB-lite"/>
    </source>
</evidence>
<protein>
    <submittedName>
        <fullName evidence="13">ARAD1C20702p</fullName>
    </submittedName>
</protein>
<dbReference type="AlphaFoldDB" id="A0A060T7D2"/>
<feature type="transmembrane region" description="Helical" evidence="8">
    <location>
        <begin position="30"/>
        <end position="51"/>
    </location>
</feature>
<evidence type="ECO:0000256" key="6">
    <source>
        <dbReference type="ARBA" id="ARBA00023136"/>
    </source>
</evidence>
<feature type="transmembrane region" description="Helical" evidence="8">
    <location>
        <begin position="385"/>
        <end position="410"/>
    </location>
</feature>
<feature type="domain" description="10TM putative phosphate transporter extracellular tail" evidence="10">
    <location>
        <begin position="776"/>
        <end position="863"/>
    </location>
</feature>
<evidence type="ECO:0000313" key="13">
    <source>
        <dbReference type="EMBL" id="CDP34797.1"/>
    </source>
</evidence>
<dbReference type="GO" id="GO:0005886">
    <property type="term" value="C:plasma membrane"/>
    <property type="evidence" value="ECO:0007669"/>
    <property type="project" value="TreeGrafter"/>
</dbReference>
<gene>
    <name evidence="13" type="ORF">GNLVRS02_ARAD1C20702g</name>
</gene>
<feature type="domain" description="CSC1/OSCA1-like 7TM region" evidence="9">
    <location>
        <begin position="385"/>
        <end position="658"/>
    </location>
</feature>
<dbReference type="PANTHER" id="PTHR13018:SF26">
    <property type="entry name" value="DOMAIN PROTEIN, PUTATIVE (AFU_ORTHOLOGUE AFUA_5G10920)-RELATED"/>
    <property type="match status" value="1"/>
</dbReference>
<dbReference type="GO" id="GO:0005227">
    <property type="term" value="F:calcium-activated cation channel activity"/>
    <property type="evidence" value="ECO:0007669"/>
    <property type="project" value="InterPro"/>
</dbReference>
<feature type="transmembrane region" description="Helical" evidence="8">
    <location>
        <begin position="430"/>
        <end position="458"/>
    </location>
</feature>
<dbReference type="InterPro" id="IPR045122">
    <property type="entry name" value="Csc1-like"/>
</dbReference>
<feature type="compositionally biased region" description="Low complexity" evidence="7">
    <location>
        <begin position="11"/>
        <end position="23"/>
    </location>
</feature>
<keyword evidence="6 8" id="KW-0472">Membrane</keyword>
<feature type="compositionally biased region" description="Polar residues" evidence="7">
    <location>
        <begin position="713"/>
        <end position="736"/>
    </location>
</feature>
<feature type="transmembrane region" description="Helical" evidence="8">
    <location>
        <begin position="667"/>
        <end position="684"/>
    </location>
</feature>
<keyword evidence="3" id="KW-0813">Transport</keyword>
<evidence type="ECO:0000256" key="8">
    <source>
        <dbReference type="SAM" id="Phobius"/>
    </source>
</evidence>
<evidence type="ECO:0000259" key="9">
    <source>
        <dbReference type="Pfam" id="PF02714"/>
    </source>
</evidence>
<dbReference type="Pfam" id="PF14703">
    <property type="entry name" value="PHM7_cyt"/>
    <property type="match status" value="1"/>
</dbReference>
<feature type="transmembrane region" description="Helical" evidence="8">
    <location>
        <begin position="527"/>
        <end position="560"/>
    </location>
</feature>
<dbReference type="Pfam" id="PF13967">
    <property type="entry name" value="RSN1_TM"/>
    <property type="match status" value="1"/>
</dbReference>
<dbReference type="InterPro" id="IPR022257">
    <property type="entry name" value="PHM7_ext"/>
</dbReference>
<reference evidence="13" key="2">
    <citation type="submission" date="2014-06" db="EMBL/GenBank/DDBJ databases">
        <title>The complete genome of Blastobotrys (Arxula) adeninivorans LS3 - a yeast of biotechnological interest.</title>
        <authorList>
            <person name="Kunze G."/>
            <person name="Gaillardin C."/>
            <person name="Czernicka M."/>
            <person name="Durrens P."/>
            <person name="Martin T."/>
            <person name="Boer E."/>
            <person name="Gabaldon T."/>
            <person name="Cruz J."/>
            <person name="Talla E."/>
            <person name="Marck C."/>
            <person name="Goffeau A."/>
            <person name="Barbe V."/>
            <person name="Baret P."/>
            <person name="Baronian K."/>
            <person name="Beier S."/>
            <person name="Bleykasten C."/>
            <person name="Bode R."/>
            <person name="Casaregola S."/>
            <person name="Despons L."/>
            <person name="Fairhead C."/>
            <person name="Giersberg M."/>
            <person name="Gierski P."/>
            <person name="Hahnel U."/>
            <person name="Hartmann A."/>
            <person name="Jankowska D."/>
            <person name="Jubin C."/>
            <person name="Jung P."/>
            <person name="Lafontaine I."/>
            <person name="Leh-Louis V."/>
            <person name="Lemaire M."/>
            <person name="Marcet-Houben M."/>
            <person name="Mascher M."/>
            <person name="Morel G."/>
            <person name="Richard G.-F."/>
            <person name="Riechen J."/>
            <person name="Sacerdot C."/>
            <person name="Sarkar A."/>
            <person name="Savel G."/>
            <person name="Schacherer J."/>
            <person name="Sherman D."/>
            <person name="Straub M.-L."/>
            <person name="Stein N."/>
            <person name="Thierry A."/>
            <person name="Trautwein-Schult A."/>
            <person name="Westhof E."/>
            <person name="Worch S."/>
            <person name="Dujon B."/>
            <person name="Souciet J.-L."/>
            <person name="Wincker P."/>
            <person name="Scholz U."/>
            <person name="Neuveglise N."/>
        </authorList>
    </citation>
    <scope>NUCLEOTIDE SEQUENCE</scope>
    <source>
        <strain evidence="13">LS3</strain>
    </source>
</reference>
<evidence type="ECO:0000256" key="1">
    <source>
        <dbReference type="ARBA" id="ARBA00004141"/>
    </source>
</evidence>
<name>A0A060T7D2_BLAAD</name>
<evidence type="ECO:0000256" key="3">
    <source>
        <dbReference type="ARBA" id="ARBA00022448"/>
    </source>
</evidence>
<dbReference type="InterPro" id="IPR027815">
    <property type="entry name" value="CSC1/OSCA1-like_cyt"/>
</dbReference>
<feature type="domain" description="CSC1/OSCA1-like N-terminal transmembrane" evidence="11">
    <location>
        <begin position="30"/>
        <end position="176"/>
    </location>
</feature>
<keyword evidence="4 8" id="KW-0812">Transmembrane</keyword>
<keyword evidence="5 8" id="KW-1133">Transmembrane helix</keyword>
<evidence type="ECO:0000256" key="2">
    <source>
        <dbReference type="ARBA" id="ARBA00007779"/>
    </source>
</evidence>
<comment type="similarity">
    <text evidence="2">Belongs to the CSC1 (TC 1.A.17) family.</text>
</comment>
<accession>A0A060T7D2</accession>
<feature type="region of interest" description="Disordered" evidence="7">
    <location>
        <begin position="1"/>
        <end position="23"/>
    </location>
</feature>
<dbReference type="InterPro" id="IPR003864">
    <property type="entry name" value="CSC1/OSCA1-like_7TM"/>
</dbReference>
<dbReference type="Pfam" id="PF02714">
    <property type="entry name" value="RSN1_7TM"/>
    <property type="match status" value="1"/>
</dbReference>
<dbReference type="Pfam" id="PF12621">
    <property type="entry name" value="PHM7_ext"/>
    <property type="match status" value="1"/>
</dbReference>
<dbReference type="InterPro" id="IPR032880">
    <property type="entry name" value="CSC1/OSCA1-like_N"/>
</dbReference>
<feature type="transmembrane region" description="Helical" evidence="8">
    <location>
        <begin position="479"/>
        <end position="507"/>
    </location>
</feature>
<feature type="compositionally biased region" description="Basic and acidic residues" evidence="7">
    <location>
        <begin position="737"/>
        <end position="748"/>
    </location>
</feature>
<evidence type="ECO:0000259" key="12">
    <source>
        <dbReference type="Pfam" id="PF14703"/>
    </source>
</evidence>
<reference evidence="13" key="1">
    <citation type="submission" date="2014-02" db="EMBL/GenBank/DDBJ databases">
        <authorList>
            <person name="Genoscope - CEA"/>
        </authorList>
    </citation>
    <scope>NUCLEOTIDE SEQUENCE</scope>
    <source>
        <strain evidence="13">LS3</strain>
    </source>
</reference>
<proteinExistence type="inferred from homology"/>